<dbReference type="RefSeq" id="WP_189536961.1">
    <property type="nucleotide sequence ID" value="NZ_BMYX01000034.1"/>
</dbReference>
<organism evidence="5 6">
    <name type="scientific">Paludibacterium paludis</name>
    <dbReference type="NCBI Taxonomy" id="1225769"/>
    <lineage>
        <taxon>Bacteria</taxon>
        <taxon>Pseudomonadati</taxon>
        <taxon>Pseudomonadota</taxon>
        <taxon>Betaproteobacteria</taxon>
        <taxon>Neisseriales</taxon>
        <taxon>Chromobacteriaceae</taxon>
        <taxon>Paludibacterium</taxon>
    </lineage>
</organism>
<protein>
    <recommendedName>
        <fullName evidence="4">J domain-containing protein</fullName>
    </recommendedName>
</protein>
<dbReference type="GO" id="GO:0051787">
    <property type="term" value="F:misfolded protein binding"/>
    <property type="evidence" value="ECO:0007669"/>
    <property type="project" value="TreeGrafter"/>
</dbReference>
<feature type="domain" description="J" evidence="4">
    <location>
        <begin position="61"/>
        <end position="123"/>
    </location>
</feature>
<dbReference type="PROSITE" id="PS50076">
    <property type="entry name" value="DNAJ_2"/>
    <property type="match status" value="1"/>
</dbReference>
<evidence type="ECO:0000256" key="2">
    <source>
        <dbReference type="ARBA" id="ARBA00022729"/>
    </source>
</evidence>
<gene>
    <name evidence="5" type="ORF">GCM10011289_36090</name>
</gene>
<evidence type="ECO:0000256" key="3">
    <source>
        <dbReference type="ARBA" id="ARBA00022824"/>
    </source>
</evidence>
<sequence>MSGVEILVCLVCLFIGYWVVARYCFGSVEPKPAPGGLSGHERNRREECSAEECEEDLPATAWHKVLNVDRNADVREIRRAYQTLISQYHPDKVDALGPEVRQLCERKTKAINAAYDRAMAEREGNEPVC</sequence>
<dbReference type="AlphaFoldDB" id="A0A918P7A0"/>
<dbReference type="GO" id="GO:0051087">
    <property type="term" value="F:protein-folding chaperone binding"/>
    <property type="evidence" value="ECO:0007669"/>
    <property type="project" value="TreeGrafter"/>
</dbReference>
<accession>A0A918P7A0</accession>
<dbReference type="Gene3D" id="1.10.287.110">
    <property type="entry name" value="DnaJ domain"/>
    <property type="match status" value="1"/>
</dbReference>
<evidence type="ECO:0000256" key="1">
    <source>
        <dbReference type="ARBA" id="ARBA00004240"/>
    </source>
</evidence>
<dbReference type="CDD" id="cd06257">
    <property type="entry name" value="DnaJ"/>
    <property type="match status" value="1"/>
</dbReference>
<dbReference type="InterPro" id="IPR051727">
    <property type="entry name" value="DnaJ_C3_Co-chaperones"/>
</dbReference>
<reference evidence="5" key="2">
    <citation type="submission" date="2020-09" db="EMBL/GenBank/DDBJ databases">
        <authorList>
            <person name="Sun Q."/>
            <person name="Kim S."/>
        </authorList>
    </citation>
    <scope>NUCLEOTIDE SEQUENCE</scope>
    <source>
        <strain evidence="5">KCTC 32182</strain>
    </source>
</reference>
<reference evidence="5" key="1">
    <citation type="journal article" date="2014" name="Int. J. Syst. Evol. Microbiol.">
        <title>Complete genome sequence of Corynebacterium casei LMG S-19264T (=DSM 44701T), isolated from a smear-ripened cheese.</title>
        <authorList>
            <consortium name="US DOE Joint Genome Institute (JGI-PGF)"/>
            <person name="Walter F."/>
            <person name="Albersmeier A."/>
            <person name="Kalinowski J."/>
            <person name="Ruckert C."/>
        </authorList>
    </citation>
    <scope>NUCLEOTIDE SEQUENCE</scope>
    <source>
        <strain evidence="5">KCTC 32182</strain>
    </source>
</reference>
<dbReference type="GO" id="GO:0034975">
    <property type="term" value="P:protein folding in endoplasmic reticulum"/>
    <property type="evidence" value="ECO:0007669"/>
    <property type="project" value="TreeGrafter"/>
</dbReference>
<dbReference type="PRINTS" id="PR00625">
    <property type="entry name" value="JDOMAIN"/>
</dbReference>
<dbReference type="SMART" id="SM00271">
    <property type="entry name" value="DnaJ"/>
    <property type="match status" value="1"/>
</dbReference>
<evidence type="ECO:0000259" key="4">
    <source>
        <dbReference type="PROSITE" id="PS50076"/>
    </source>
</evidence>
<dbReference type="PANTHER" id="PTHR44140">
    <property type="entry name" value="LD25575P"/>
    <property type="match status" value="1"/>
</dbReference>
<dbReference type="EMBL" id="BMYX01000034">
    <property type="protein sequence ID" value="GGY30005.1"/>
    <property type="molecule type" value="Genomic_DNA"/>
</dbReference>
<dbReference type="InterPro" id="IPR001623">
    <property type="entry name" value="DnaJ_domain"/>
</dbReference>
<keyword evidence="2" id="KW-0732">Signal</keyword>
<evidence type="ECO:0000313" key="6">
    <source>
        <dbReference type="Proteomes" id="UP000645257"/>
    </source>
</evidence>
<dbReference type="InterPro" id="IPR036869">
    <property type="entry name" value="J_dom_sf"/>
</dbReference>
<dbReference type="Proteomes" id="UP000645257">
    <property type="component" value="Unassembled WGS sequence"/>
</dbReference>
<name>A0A918P7A0_9NEIS</name>
<dbReference type="PANTHER" id="PTHR44140:SF2">
    <property type="entry name" value="LD25575P"/>
    <property type="match status" value="1"/>
</dbReference>
<dbReference type="SUPFAM" id="SSF46565">
    <property type="entry name" value="Chaperone J-domain"/>
    <property type="match status" value="1"/>
</dbReference>
<comment type="caution">
    <text evidence="5">The sequence shown here is derived from an EMBL/GenBank/DDBJ whole genome shotgun (WGS) entry which is preliminary data.</text>
</comment>
<keyword evidence="6" id="KW-1185">Reference proteome</keyword>
<proteinExistence type="predicted"/>
<keyword evidence="3" id="KW-0256">Endoplasmic reticulum</keyword>
<comment type="subcellular location">
    <subcellularLocation>
        <location evidence="1">Endoplasmic reticulum</location>
    </subcellularLocation>
</comment>
<evidence type="ECO:0000313" key="5">
    <source>
        <dbReference type="EMBL" id="GGY30005.1"/>
    </source>
</evidence>
<dbReference type="Pfam" id="PF00226">
    <property type="entry name" value="DnaJ"/>
    <property type="match status" value="1"/>
</dbReference>